<dbReference type="AlphaFoldDB" id="A0A9N9JVT7"/>
<reference evidence="1" key="1">
    <citation type="submission" date="2021-06" db="EMBL/GenBank/DDBJ databases">
        <authorList>
            <person name="Kallberg Y."/>
            <person name="Tangrot J."/>
            <person name="Rosling A."/>
        </authorList>
    </citation>
    <scope>NUCLEOTIDE SEQUENCE</scope>
    <source>
        <strain evidence="1">IN212</strain>
    </source>
</reference>
<dbReference type="OrthoDB" id="2326520at2759"/>
<keyword evidence="2" id="KW-1185">Reference proteome</keyword>
<evidence type="ECO:0000313" key="2">
    <source>
        <dbReference type="Proteomes" id="UP000789396"/>
    </source>
</evidence>
<sequence length="102" mass="12443">DKILDRIFSLIHHLPDDINTVQNRIKRQQQQMKERHDSKLQRITQFEIGDRVLVYNMKQHVTHGNKFQSQWSTEWFYIHETLGNGAYKLRNQHDQLLRKTFN</sequence>
<organism evidence="1 2">
    <name type="scientific">Racocetra fulgida</name>
    <dbReference type="NCBI Taxonomy" id="60492"/>
    <lineage>
        <taxon>Eukaryota</taxon>
        <taxon>Fungi</taxon>
        <taxon>Fungi incertae sedis</taxon>
        <taxon>Mucoromycota</taxon>
        <taxon>Glomeromycotina</taxon>
        <taxon>Glomeromycetes</taxon>
        <taxon>Diversisporales</taxon>
        <taxon>Gigasporaceae</taxon>
        <taxon>Racocetra</taxon>
    </lineage>
</organism>
<proteinExistence type="predicted"/>
<dbReference type="EMBL" id="CAJVPZ010064282">
    <property type="protein sequence ID" value="CAG8794120.1"/>
    <property type="molecule type" value="Genomic_DNA"/>
</dbReference>
<feature type="non-terminal residue" evidence="1">
    <location>
        <position position="1"/>
    </location>
</feature>
<feature type="non-terminal residue" evidence="1">
    <location>
        <position position="102"/>
    </location>
</feature>
<dbReference type="Proteomes" id="UP000789396">
    <property type="component" value="Unassembled WGS sequence"/>
</dbReference>
<protein>
    <submittedName>
        <fullName evidence="1">7813_t:CDS:1</fullName>
    </submittedName>
</protein>
<gene>
    <name evidence="1" type="ORF">RFULGI_LOCUS17038</name>
</gene>
<accession>A0A9N9JVT7</accession>
<evidence type="ECO:0000313" key="1">
    <source>
        <dbReference type="EMBL" id="CAG8794120.1"/>
    </source>
</evidence>
<comment type="caution">
    <text evidence="1">The sequence shown here is derived from an EMBL/GenBank/DDBJ whole genome shotgun (WGS) entry which is preliminary data.</text>
</comment>
<name>A0A9N9JVT7_9GLOM</name>